<dbReference type="InterPro" id="IPR054385">
    <property type="entry name" value="Arn"/>
</dbReference>
<sequence length="67" mass="7821">MIIDSQSVVQYTIKIDILEKLYKFLPNLYHSIVNELVEELHLENNDFLIGTYKDLSKAGYFYVIPAP</sequence>
<organism evidence="1 2">
    <name type="scientific">Escherichia phage FL33</name>
    <dbReference type="NCBI Taxonomy" id="3128059"/>
    <lineage>
        <taxon>Viruses</taxon>
        <taxon>Duplodnaviria</taxon>
        <taxon>Heunggongvirae</taxon>
        <taxon>Uroviricota</taxon>
        <taxon>Caudoviricetes</taxon>
        <taxon>Pantevenvirales</taxon>
        <taxon>Straboviridae</taxon>
        <taxon>Tevenvirinae</taxon>
        <taxon>Tequatrovirus</taxon>
    </lineage>
</organism>
<dbReference type="InterPro" id="IPR053757">
    <property type="entry name" value="Anti-Restrict_Endo_sf"/>
</dbReference>
<dbReference type="EMBL" id="PP400788">
    <property type="protein sequence ID" value="XAO17257.1"/>
    <property type="molecule type" value="Genomic_DNA"/>
</dbReference>
<dbReference type="Proteomes" id="UP001480487">
    <property type="component" value="Segment"/>
</dbReference>
<dbReference type="Pfam" id="PF22134">
    <property type="entry name" value="DM_Arn"/>
    <property type="match status" value="1"/>
</dbReference>
<accession>A0AAX4R5J0</accession>
<evidence type="ECO:0000313" key="2">
    <source>
        <dbReference type="Proteomes" id="UP001480487"/>
    </source>
</evidence>
<proteinExistence type="predicted"/>
<reference evidence="1" key="1">
    <citation type="submission" date="2024-02" db="EMBL/GenBank/DDBJ databases">
        <title>Gp38 adhesins of Straboviridae phages target specific extracellular receptor loops.</title>
        <authorList>
            <person name="Lutz V.T."/>
            <person name="De Sousa V.K."/>
            <person name="Taylor N.M.I."/>
            <person name="Nugen S.R."/>
            <person name="Gambino M."/>
            <person name="Brondsted L."/>
        </authorList>
    </citation>
    <scope>NUCLEOTIDE SEQUENCE</scope>
</reference>
<protein>
    <submittedName>
        <fullName evidence="1">Anti-restriction nuclease</fullName>
    </submittedName>
</protein>
<evidence type="ECO:0000313" key="1">
    <source>
        <dbReference type="EMBL" id="XAO17257.1"/>
    </source>
</evidence>
<name>A0AAX4R5J0_9CAUD</name>
<dbReference type="Gene3D" id="3.30.70.2770">
    <property type="match status" value="1"/>
</dbReference>